<feature type="compositionally biased region" description="Basic and acidic residues" evidence="2">
    <location>
        <begin position="9"/>
        <end position="24"/>
    </location>
</feature>
<dbReference type="OrthoDB" id="3268641at2759"/>
<evidence type="ECO:0000256" key="2">
    <source>
        <dbReference type="SAM" id="MobiDB-lite"/>
    </source>
</evidence>
<feature type="compositionally biased region" description="Acidic residues" evidence="2">
    <location>
        <begin position="155"/>
        <end position="169"/>
    </location>
</feature>
<feature type="compositionally biased region" description="Low complexity" evidence="2">
    <location>
        <begin position="414"/>
        <end position="424"/>
    </location>
</feature>
<feature type="compositionally biased region" description="Low complexity" evidence="2">
    <location>
        <begin position="738"/>
        <end position="756"/>
    </location>
</feature>
<evidence type="ECO:0000313" key="4">
    <source>
        <dbReference type="Proteomes" id="UP000559027"/>
    </source>
</evidence>
<organism evidence="3 4">
    <name type="scientific">Leucocoprinus leucothites</name>
    <dbReference type="NCBI Taxonomy" id="201217"/>
    <lineage>
        <taxon>Eukaryota</taxon>
        <taxon>Fungi</taxon>
        <taxon>Dikarya</taxon>
        <taxon>Basidiomycota</taxon>
        <taxon>Agaricomycotina</taxon>
        <taxon>Agaricomycetes</taxon>
        <taxon>Agaricomycetidae</taxon>
        <taxon>Agaricales</taxon>
        <taxon>Agaricineae</taxon>
        <taxon>Agaricaceae</taxon>
        <taxon>Leucocoprinus</taxon>
    </lineage>
</organism>
<feature type="compositionally biased region" description="Polar residues" evidence="2">
    <location>
        <begin position="649"/>
        <end position="659"/>
    </location>
</feature>
<feature type="compositionally biased region" description="Polar residues" evidence="2">
    <location>
        <begin position="359"/>
        <end position="389"/>
    </location>
</feature>
<accession>A0A8H5GFH0</accession>
<feature type="compositionally biased region" description="Gly residues" evidence="2">
    <location>
        <begin position="631"/>
        <end position="642"/>
    </location>
</feature>
<evidence type="ECO:0000313" key="3">
    <source>
        <dbReference type="EMBL" id="KAF5363888.1"/>
    </source>
</evidence>
<proteinExistence type="predicted"/>
<name>A0A8H5GFH0_9AGAR</name>
<feature type="region of interest" description="Disordered" evidence="2">
    <location>
        <begin position="349"/>
        <end position="456"/>
    </location>
</feature>
<dbReference type="Proteomes" id="UP000559027">
    <property type="component" value="Unassembled WGS sequence"/>
</dbReference>
<feature type="region of interest" description="Disordered" evidence="2">
    <location>
        <begin position="728"/>
        <end position="830"/>
    </location>
</feature>
<keyword evidence="1" id="KW-0175">Coiled coil</keyword>
<gene>
    <name evidence="3" type="ORF">D9756_000456</name>
</gene>
<comment type="caution">
    <text evidence="3">The sequence shown here is derived from an EMBL/GenBank/DDBJ whole genome shotgun (WGS) entry which is preliminary data.</text>
</comment>
<reference evidence="3 4" key="1">
    <citation type="journal article" date="2020" name="ISME J.">
        <title>Uncovering the hidden diversity of litter-decomposition mechanisms in mushroom-forming fungi.</title>
        <authorList>
            <person name="Floudas D."/>
            <person name="Bentzer J."/>
            <person name="Ahren D."/>
            <person name="Johansson T."/>
            <person name="Persson P."/>
            <person name="Tunlid A."/>
        </authorList>
    </citation>
    <scope>NUCLEOTIDE SEQUENCE [LARGE SCALE GENOMIC DNA]</scope>
    <source>
        <strain evidence="3 4">CBS 146.42</strain>
    </source>
</reference>
<feature type="compositionally biased region" description="Low complexity" evidence="2">
    <location>
        <begin position="567"/>
        <end position="578"/>
    </location>
</feature>
<dbReference type="EMBL" id="JAACJO010000001">
    <property type="protein sequence ID" value="KAF5363888.1"/>
    <property type="molecule type" value="Genomic_DNA"/>
</dbReference>
<feature type="region of interest" description="Disordered" evidence="2">
    <location>
        <begin position="558"/>
        <end position="679"/>
    </location>
</feature>
<keyword evidence="4" id="KW-1185">Reference proteome</keyword>
<evidence type="ECO:0000256" key="1">
    <source>
        <dbReference type="SAM" id="Coils"/>
    </source>
</evidence>
<feature type="compositionally biased region" description="Low complexity" evidence="2">
    <location>
        <begin position="60"/>
        <end position="79"/>
    </location>
</feature>
<feature type="coiled-coil region" evidence="1">
    <location>
        <begin position="486"/>
        <end position="534"/>
    </location>
</feature>
<feature type="compositionally biased region" description="Polar residues" evidence="2">
    <location>
        <begin position="813"/>
        <end position="827"/>
    </location>
</feature>
<dbReference type="AlphaFoldDB" id="A0A8H5GFH0"/>
<feature type="compositionally biased region" description="Polar residues" evidence="2">
    <location>
        <begin position="430"/>
        <end position="443"/>
    </location>
</feature>
<sequence>MRRLTAVFSKRDKSDSHHHSDHSHQSSQPFKKHLKLPLSIGFSSSQLRTPSSIASTPQLSSVSDHAQSSGSSSGSASLSFPTPEDDSQAPSLARSNTRRSWKDWLGGKRSEPEPPPISDLPKPPGWNRQASAWDERPPTLQGPRARHRVQKEADVTEDESSEEYDDEESVSISDHPRSPINKPGFVASPERARLNLEILIKNGVNPPLPATPFVQHSADYLFPRSCNRPRPLPVFDTRRVMFKRRLLNRLDQLSADEEQTILPFASKNAPVTMSAPVLPSYETIRPSKSTRVFAASPGVRRWISRPCFEDRFSIFLPSQEGVRVTPVVGTLAVTAIEYSEFLDVMVDPDFDPSLPPPEQSQDVQWSPPLQVTMPSQSPLLGTSGSTAPSLPSAIPRPSYLPSPSPLRNQHKSDVSLSDSTSQSTILAPASTITPSLSSQNSKMNLRPDTLPPPQTSIAAPVKRVVRFVEDDTEDKVPLHLVRQKKKQEEKAKFLRAEQRKRLMEQEQERRRLEAEALVQERKRLLKEKERKELEQRQYAELVASARLRRETQRAGIIPGLKVDSNGSLLAPSPSTTSLRESERNRPRESRGSSLMPHHTGSSTSIPRRDASDSALHPSHFYSFENSSYRAGSGGHSPGGSASGHGHQSRPGSMYSSSSEDGWLNSKRHSGMSNSFTRPLPDRMSSYPTWSGSNHSLHNSPSVSIPPVPSFPLMPELMNDFVLLPPSAPFMMHQHGRQSRNSSPGRSTSSGSLRGGSPNSSSERINPSRQSLVRPKDLALPSPSTSLSHVDSQPMHTRSGSTDSRRASMPVPVSNRSSAPRSQSNSLSRGRPILPHAQTVQGIQHVQSSSPWTALPTQWGTLPTAMPMSPYTHSTGANTPSKKSSPNGSKRGKVV</sequence>
<feature type="compositionally biased region" description="Basic and acidic residues" evidence="2">
    <location>
        <begin position="100"/>
        <end position="112"/>
    </location>
</feature>
<feature type="compositionally biased region" description="Polar residues" evidence="2">
    <location>
        <begin position="870"/>
        <end position="887"/>
    </location>
</feature>
<protein>
    <submittedName>
        <fullName evidence="3">Uncharacterized protein</fullName>
    </submittedName>
</protein>
<feature type="compositionally biased region" description="Pro residues" evidence="2">
    <location>
        <begin position="113"/>
        <end position="124"/>
    </location>
</feature>
<feature type="region of interest" description="Disordered" evidence="2">
    <location>
        <begin position="847"/>
        <end position="894"/>
    </location>
</feature>
<feature type="compositionally biased region" description="Polar residues" evidence="2">
    <location>
        <begin position="41"/>
        <end position="59"/>
    </location>
</feature>
<feature type="region of interest" description="Disordered" evidence="2">
    <location>
        <begin position="1"/>
        <end position="185"/>
    </location>
</feature>
<feature type="compositionally biased region" description="Polar residues" evidence="2">
    <location>
        <begin position="781"/>
        <end position="801"/>
    </location>
</feature>
<feature type="compositionally biased region" description="Polar residues" evidence="2">
    <location>
        <begin position="757"/>
        <end position="770"/>
    </location>
</feature>
<feature type="compositionally biased region" description="Basic and acidic residues" evidence="2">
    <location>
        <begin position="579"/>
        <end position="590"/>
    </location>
</feature>
<feature type="compositionally biased region" description="Polar residues" evidence="2">
    <location>
        <begin position="847"/>
        <end position="860"/>
    </location>
</feature>